<dbReference type="Gene3D" id="1.50.10.20">
    <property type="match status" value="1"/>
</dbReference>
<dbReference type="InterPro" id="IPR008930">
    <property type="entry name" value="Terpenoid_cyclase/PrenylTrfase"/>
</dbReference>
<evidence type="ECO:0000256" key="6">
    <source>
        <dbReference type="ARBA" id="ARBA00022737"/>
    </source>
</evidence>
<evidence type="ECO:0000256" key="4">
    <source>
        <dbReference type="ARBA" id="ARBA00022679"/>
    </source>
</evidence>
<keyword evidence="6" id="KW-0677">Repeat</keyword>
<feature type="domain" description="Prenyltransferase alpha-alpha toroid" evidence="8">
    <location>
        <begin position="48"/>
        <end position="368"/>
    </location>
</feature>
<proteinExistence type="inferred from homology"/>
<evidence type="ECO:0000313" key="9">
    <source>
        <dbReference type="EMBL" id="TEB39976.1"/>
    </source>
</evidence>
<sequence>MPPDIPSFPTLQRSGHVNHSKRCLTGTALCVLPGDRWGYLLNGPSAALDRLGIVFYCLGIMDLLGALDTQSEAEREWWREWVWEQQQTRGESGSGFRPGTFMTAGTPYRPDGTASPAAQNLDTGLSWSSLKHDAPHLIMTYCALLLLAMLRDDFSRLDRPGLIKFLRTCQKPDGSFSTVPGDTESDLRTLYCAFAISTMLDDWSGIDVERALTFVESCRTYEGGYGQSSFCESHGGIAYIALASIYLAPPEHSKHHLSLAEREQSIRWFSGGFRGRTGKDADACYCFWCGAGLKILGADYLFNSRPMAEFLASCQFKFGGISKYPGEMPDPYHTYLSLAAISLYPLDLDASDTSAETWKLEPLDPLLNAKESTARWARQYIPARRP</sequence>
<dbReference type="GO" id="GO:0046872">
    <property type="term" value="F:metal ion binding"/>
    <property type="evidence" value="ECO:0007669"/>
    <property type="project" value="UniProtKB-KW"/>
</dbReference>
<protein>
    <submittedName>
        <fullName evidence="9">Terpenoid cyclases/Protein prenyltransferase</fullName>
    </submittedName>
</protein>
<evidence type="ECO:0000313" key="10">
    <source>
        <dbReference type="Proteomes" id="UP000298030"/>
    </source>
</evidence>
<dbReference type="GO" id="GO:0004662">
    <property type="term" value="F:CAAX-protein geranylgeranyltransferase activity"/>
    <property type="evidence" value="ECO:0007669"/>
    <property type="project" value="TreeGrafter"/>
</dbReference>
<evidence type="ECO:0000256" key="3">
    <source>
        <dbReference type="ARBA" id="ARBA00022602"/>
    </source>
</evidence>
<dbReference type="InterPro" id="IPR001330">
    <property type="entry name" value="Prenyltrans"/>
</dbReference>
<reference evidence="9 10" key="1">
    <citation type="journal article" date="2019" name="Nat. Ecol. Evol.">
        <title>Megaphylogeny resolves global patterns of mushroom evolution.</title>
        <authorList>
            <person name="Varga T."/>
            <person name="Krizsan K."/>
            <person name="Foldi C."/>
            <person name="Dima B."/>
            <person name="Sanchez-Garcia M."/>
            <person name="Sanchez-Ramirez S."/>
            <person name="Szollosi G.J."/>
            <person name="Szarkandi J.G."/>
            <person name="Papp V."/>
            <person name="Albert L."/>
            <person name="Andreopoulos W."/>
            <person name="Angelini C."/>
            <person name="Antonin V."/>
            <person name="Barry K.W."/>
            <person name="Bougher N.L."/>
            <person name="Buchanan P."/>
            <person name="Buyck B."/>
            <person name="Bense V."/>
            <person name="Catcheside P."/>
            <person name="Chovatia M."/>
            <person name="Cooper J."/>
            <person name="Damon W."/>
            <person name="Desjardin D."/>
            <person name="Finy P."/>
            <person name="Geml J."/>
            <person name="Haridas S."/>
            <person name="Hughes K."/>
            <person name="Justo A."/>
            <person name="Karasinski D."/>
            <person name="Kautmanova I."/>
            <person name="Kiss B."/>
            <person name="Kocsube S."/>
            <person name="Kotiranta H."/>
            <person name="LaButti K.M."/>
            <person name="Lechner B.E."/>
            <person name="Liimatainen K."/>
            <person name="Lipzen A."/>
            <person name="Lukacs Z."/>
            <person name="Mihaltcheva S."/>
            <person name="Morgado L.N."/>
            <person name="Niskanen T."/>
            <person name="Noordeloos M.E."/>
            <person name="Ohm R.A."/>
            <person name="Ortiz-Santana B."/>
            <person name="Ovrebo C."/>
            <person name="Racz N."/>
            <person name="Riley R."/>
            <person name="Savchenko A."/>
            <person name="Shiryaev A."/>
            <person name="Soop K."/>
            <person name="Spirin V."/>
            <person name="Szebenyi C."/>
            <person name="Tomsovsky M."/>
            <person name="Tulloss R.E."/>
            <person name="Uehling J."/>
            <person name="Grigoriev I.V."/>
            <person name="Vagvolgyi C."/>
            <person name="Papp T."/>
            <person name="Martin F.M."/>
            <person name="Miettinen O."/>
            <person name="Hibbett D.S."/>
            <person name="Nagy L.G."/>
        </authorList>
    </citation>
    <scope>NUCLEOTIDE SEQUENCE [LARGE SCALE GENOMIC DNA]</scope>
    <source>
        <strain evidence="9 10">FP101781</strain>
    </source>
</reference>
<keyword evidence="7" id="KW-0862">Zinc</keyword>
<dbReference type="InterPro" id="IPR045089">
    <property type="entry name" value="PGGT1B-like"/>
</dbReference>
<accession>A0A4Y7U0L1</accession>
<evidence type="ECO:0000256" key="1">
    <source>
        <dbReference type="ARBA" id="ARBA00001947"/>
    </source>
</evidence>
<gene>
    <name evidence="9" type="ORF">FA13DRAFT_1827243</name>
</gene>
<evidence type="ECO:0000256" key="5">
    <source>
        <dbReference type="ARBA" id="ARBA00022723"/>
    </source>
</evidence>
<dbReference type="Pfam" id="PF00432">
    <property type="entry name" value="Prenyltrans"/>
    <property type="match status" value="1"/>
</dbReference>
<dbReference type="AlphaFoldDB" id="A0A4Y7U0L1"/>
<keyword evidence="5" id="KW-0479">Metal-binding</keyword>
<comment type="similarity">
    <text evidence="2">Belongs to the protein prenyltransferase subunit beta family.</text>
</comment>
<evidence type="ECO:0000256" key="2">
    <source>
        <dbReference type="ARBA" id="ARBA00010497"/>
    </source>
</evidence>
<dbReference type="OrthoDB" id="24893at2759"/>
<comment type="caution">
    <text evidence="9">The sequence shown here is derived from an EMBL/GenBank/DDBJ whole genome shotgun (WGS) entry which is preliminary data.</text>
</comment>
<comment type="cofactor">
    <cofactor evidence="1">
        <name>Zn(2+)</name>
        <dbReference type="ChEBI" id="CHEBI:29105"/>
    </cofactor>
</comment>
<keyword evidence="4 9" id="KW-0808">Transferase</keyword>
<dbReference type="PANTHER" id="PTHR11774">
    <property type="entry name" value="GERANYLGERANYL TRANSFERASE TYPE BETA SUBUNIT"/>
    <property type="match status" value="1"/>
</dbReference>
<dbReference type="GO" id="GO:0005953">
    <property type="term" value="C:CAAX-protein geranylgeranyltransferase complex"/>
    <property type="evidence" value="ECO:0007669"/>
    <property type="project" value="TreeGrafter"/>
</dbReference>
<evidence type="ECO:0000256" key="7">
    <source>
        <dbReference type="ARBA" id="ARBA00022833"/>
    </source>
</evidence>
<dbReference type="STRING" id="71717.A0A4Y7U0L1"/>
<dbReference type="SUPFAM" id="SSF48239">
    <property type="entry name" value="Terpenoid cyclases/Protein prenyltransferases"/>
    <property type="match status" value="1"/>
</dbReference>
<dbReference type="EMBL" id="QPFP01000001">
    <property type="protein sequence ID" value="TEB39976.1"/>
    <property type="molecule type" value="Genomic_DNA"/>
</dbReference>
<evidence type="ECO:0000259" key="8">
    <source>
        <dbReference type="Pfam" id="PF00432"/>
    </source>
</evidence>
<keyword evidence="3" id="KW-0637">Prenyltransferase</keyword>
<dbReference type="PANTHER" id="PTHR11774:SF4">
    <property type="entry name" value="GERANYLGERANYL TRANSFERASE TYPE-1 SUBUNIT BETA"/>
    <property type="match status" value="1"/>
</dbReference>
<dbReference type="Proteomes" id="UP000298030">
    <property type="component" value="Unassembled WGS sequence"/>
</dbReference>
<organism evidence="9 10">
    <name type="scientific">Coprinellus micaceus</name>
    <name type="common">Glistening ink-cap mushroom</name>
    <name type="synonym">Coprinus micaceus</name>
    <dbReference type="NCBI Taxonomy" id="71717"/>
    <lineage>
        <taxon>Eukaryota</taxon>
        <taxon>Fungi</taxon>
        <taxon>Dikarya</taxon>
        <taxon>Basidiomycota</taxon>
        <taxon>Agaricomycotina</taxon>
        <taxon>Agaricomycetes</taxon>
        <taxon>Agaricomycetidae</taxon>
        <taxon>Agaricales</taxon>
        <taxon>Agaricineae</taxon>
        <taxon>Psathyrellaceae</taxon>
        <taxon>Coprinellus</taxon>
    </lineage>
</organism>
<keyword evidence="10" id="KW-1185">Reference proteome</keyword>
<name>A0A4Y7U0L1_COPMI</name>